<organism evidence="2 3">
    <name type="scientific">Amycolatopsis thermalba</name>
    <dbReference type="NCBI Taxonomy" id="944492"/>
    <lineage>
        <taxon>Bacteria</taxon>
        <taxon>Bacillati</taxon>
        <taxon>Actinomycetota</taxon>
        <taxon>Actinomycetes</taxon>
        <taxon>Pseudonocardiales</taxon>
        <taxon>Pseudonocardiaceae</taxon>
        <taxon>Amycolatopsis</taxon>
    </lineage>
</organism>
<protein>
    <recommendedName>
        <fullName evidence="4">MFS transporter</fullName>
    </recommendedName>
</protein>
<evidence type="ECO:0008006" key="4">
    <source>
        <dbReference type="Google" id="ProtNLM"/>
    </source>
</evidence>
<evidence type="ECO:0000313" key="2">
    <source>
        <dbReference type="EMBL" id="UQS23809.1"/>
    </source>
</evidence>
<keyword evidence="1" id="KW-0472">Membrane</keyword>
<keyword evidence="1" id="KW-1133">Transmembrane helix</keyword>
<feature type="transmembrane region" description="Helical" evidence="1">
    <location>
        <begin position="39"/>
        <end position="61"/>
    </location>
</feature>
<dbReference type="RefSeq" id="WP_240323412.1">
    <property type="nucleotide sequence ID" value="NZ_CP091196.1"/>
</dbReference>
<sequence>MNTVTAAGGGTALNQTASNAANSIGAGLGGRAIAAGHGYLSAAWVGAGLGAVGLVLAAPAFRLD</sequence>
<keyword evidence="1" id="KW-0812">Transmembrane</keyword>
<name>A0ABY4NUR0_9PSEU</name>
<dbReference type="EMBL" id="CP091196">
    <property type="protein sequence ID" value="UQS23809.1"/>
    <property type="molecule type" value="Genomic_DNA"/>
</dbReference>
<dbReference type="Proteomes" id="UP000830158">
    <property type="component" value="Chromosome"/>
</dbReference>
<accession>A0ABY4NUR0</accession>
<gene>
    <name evidence="2" type="ORF">L1857_13710</name>
</gene>
<evidence type="ECO:0000256" key="1">
    <source>
        <dbReference type="SAM" id="Phobius"/>
    </source>
</evidence>
<proteinExistence type="predicted"/>
<evidence type="ECO:0000313" key="3">
    <source>
        <dbReference type="Proteomes" id="UP000830158"/>
    </source>
</evidence>
<reference evidence="2" key="1">
    <citation type="submission" date="2022-01" db="EMBL/GenBank/DDBJ databases">
        <title>PSI-footprinting approach for the identification of protein synthesis inhibitor producers.</title>
        <authorList>
            <person name="Handel F."/>
            <person name="Kulik A."/>
            <person name="Wex K.W."/>
            <person name="Berscheid A."/>
            <person name="Saur J.S."/>
            <person name="Winkler A."/>
            <person name="Wibberg D."/>
            <person name="Kalinowski J."/>
            <person name="Broetz-Oesterhelt H."/>
            <person name="Mast Y."/>
        </authorList>
    </citation>
    <scope>NUCLEOTIDE SEQUENCE</scope>
    <source>
        <strain evidence="2">KNN 49.3e</strain>
    </source>
</reference>
<keyword evidence="3" id="KW-1185">Reference proteome</keyword>